<dbReference type="GO" id="GO:0050570">
    <property type="term" value="F:4-hydroxythreonine-4-phosphate dehydrogenase activity"/>
    <property type="evidence" value="ECO:0007669"/>
    <property type="project" value="UniProtKB-EC"/>
</dbReference>
<dbReference type="PANTHER" id="PTHR30004:SF6">
    <property type="entry name" value="D-THREONATE 4-PHOSPHATE DEHYDROGENASE"/>
    <property type="match status" value="1"/>
</dbReference>
<evidence type="ECO:0000313" key="4">
    <source>
        <dbReference type="EMBL" id="NMH27744.1"/>
    </source>
</evidence>
<gene>
    <name evidence="4" type="primary">pdxA</name>
    <name evidence="4" type="ORF">G6047_06845</name>
</gene>
<evidence type="ECO:0000256" key="2">
    <source>
        <dbReference type="ARBA" id="ARBA00023002"/>
    </source>
</evidence>
<dbReference type="NCBIfam" id="TIGR00557">
    <property type="entry name" value="pdxA"/>
    <property type="match status" value="1"/>
</dbReference>
<evidence type="ECO:0000313" key="5">
    <source>
        <dbReference type="Proteomes" id="UP000712080"/>
    </source>
</evidence>
<dbReference type="GO" id="GO:0051287">
    <property type="term" value="F:NAD binding"/>
    <property type="evidence" value="ECO:0007669"/>
    <property type="project" value="InterPro"/>
</dbReference>
<accession>A0A972FKK3</accession>
<dbReference type="PANTHER" id="PTHR30004">
    <property type="entry name" value="4-HYDROXYTHREONINE-4-PHOSPHATE DEHYDROGENASE"/>
    <property type="match status" value="1"/>
</dbReference>
<evidence type="ECO:0000256" key="1">
    <source>
        <dbReference type="ARBA" id="ARBA00022723"/>
    </source>
</evidence>
<sequence length="355" mass="38839">MVRKSENIIVGISIGDLNGIGPEVVLKTFEDSRMLEFCTPVIFANTKVLSFVKKSFESESALHGIDNLSQLVKGKINVLNIWREHVDIKYGENDNAIGALAVKSFTTAVSALKEGSIDVLVTAPINKYNIQSDDFKFPGHTDYLDKELDGNALMLMVNDDLRVGLLTDHVPVNDVASHLTEALVTSKIETIKKTLMRDFRINKPKIAVLGLNPHAGDGGVIGKEEDVILKPVIAKLFNSGTLVFGPYPADGFFGSGQYEQFDAVIATYHDQGLIPFKTLSFGKGVNYTAGLEKIRTSPDHGTAFDIAGKGIADHSSFTAAVYEAIDIFHARQEYDELSKNPLKIKEKSLESKKGH</sequence>
<dbReference type="EMBL" id="JAAMPU010000102">
    <property type="protein sequence ID" value="NMH27744.1"/>
    <property type="molecule type" value="Genomic_DNA"/>
</dbReference>
<dbReference type="RefSeq" id="WP_169526744.1">
    <property type="nucleotide sequence ID" value="NZ_JAAMPU010000102.1"/>
</dbReference>
<keyword evidence="3" id="KW-0520">NAD</keyword>
<name>A0A972FKK3_9FLAO</name>
<comment type="caution">
    <text evidence="4">The sequence shown here is derived from an EMBL/GenBank/DDBJ whole genome shotgun (WGS) entry which is preliminary data.</text>
</comment>
<dbReference type="Proteomes" id="UP000712080">
    <property type="component" value="Unassembled WGS sequence"/>
</dbReference>
<dbReference type="EC" id="1.1.1.262" evidence="4"/>
<dbReference type="GO" id="GO:0046872">
    <property type="term" value="F:metal ion binding"/>
    <property type="evidence" value="ECO:0007669"/>
    <property type="project" value="UniProtKB-KW"/>
</dbReference>
<keyword evidence="1" id="KW-0479">Metal-binding</keyword>
<dbReference type="Pfam" id="PF04166">
    <property type="entry name" value="PdxA"/>
    <property type="match status" value="1"/>
</dbReference>
<reference evidence="4" key="1">
    <citation type="submission" date="2020-02" db="EMBL/GenBank/DDBJ databases">
        <title>Flavobacterium sp. genome.</title>
        <authorList>
            <person name="Jung H.S."/>
            <person name="Baek J.H."/>
            <person name="Jeon C.O."/>
        </authorList>
    </citation>
    <scope>NUCLEOTIDE SEQUENCE</scope>
    <source>
        <strain evidence="4">SE-s28</strain>
    </source>
</reference>
<dbReference type="AlphaFoldDB" id="A0A972FKK3"/>
<keyword evidence="5" id="KW-1185">Reference proteome</keyword>
<organism evidence="4 5">
    <name type="scientific">Flavobacterium silvaticum</name>
    <dbReference type="NCBI Taxonomy" id="1852020"/>
    <lineage>
        <taxon>Bacteria</taxon>
        <taxon>Pseudomonadati</taxon>
        <taxon>Bacteroidota</taxon>
        <taxon>Flavobacteriia</taxon>
        <taxon>Flavobacteriales</taxon>
        <taxon>Flavobacteriaceae</taxon>
        <taxon>Flavobacterium</taxon>
    </lineage>
</organism>
<dbReference type="SUPFAM" id="SSF53659">
    <property type="entry name" value="Isocitrate/Isopropylmalate dehydrogenase-like"/>
    <property type="match status" value="1"/>
</dbReference>
<dbReference type="Gene3D" id="3.40.718.10">
    <property type="entry name" value="Isopropylmalate Dehydrogenase"/>
    <property type="match status" value="1"/>
</dbReference>
<evidence type="ECO:0000256" key="3">
    <source>
        <dbReference type="ARBA" id="ARBA00023027"/>
    </source>
</evidence>
<protein>
    <submittedName>
        <fullName evidence="4">4-hydroxythreonine-4-phosphate dehydrogenase PdxA</fullName>
        <ecNumber evidence="4">1.1.1.262</ecNumber>
    </submittedName>
</protein>
<dbReference type="InterPro" id="IPR005255">
    <property type="entry name" value="PdxA_fam"/>
</dbReference>
<keyword evidence="2 4" id="KW-0560">Oxidoreductase</keyword>
<proteinExistence type="predicted"/>